<name>A0A383UQ67_BLUHO</name>
<evidence type="ECO:0000313" key="1">
    <source>
        <dbReference type="EMBL" id="SZF01936.1"/>
    </source>
</evidence>
<proteinExistence type="predicted"/>
<protein>
    <submittedName>
        <fullName evidence="1">Uncharacterized protein</fullName>
    </submittedName>
</protein>
<dbReference type="Proteomes" id="UP000275772">
    <property type="component" value="Unassembled WGS sequence"/>
</dbReference>
<dbReference type="EMBL" id="UNSH01000041">
    <property type="protein sequence ID" value="SZF01936.1"/>
    <property type="molecule type" value="Genomic_DNA"/>
</dbReference>
<gene>
    <name evidence="1" type="ORF">BLGHR1_12710</name>
</gene>
<reference evidence="1 2" key="1">
    <citation type="submission" date="2017-11" db="EMBL/GenBank/DDBJ databases">
        <authorList>
            <person name="Kracher B."/>
        </authorList>
    </citation>
    <scope>NUCLEOTIDE SEQUENCE [LARGE SCALE GENOMIC DNA]</scope>
    <source>
        <strain evidence="1 2">RACE1</strain>
    </source>
</reference>
<organism evidence="1 2">
    <name type="scientific">Blumeria hordei</name>
    <name type="common">Barley powdery mildew</name>
    <name type="synonym">Blumeria graminis f. sp. hordei</name>
    <dbReference type="NCBI Taxonomy" id="2867405"/>
    <lineage>
        <taxon>Eukaryota</taxon>
        <taxon>Fungi</taxon>
        <taxon>Dikarya</taxon>
        <taxon>Ascomycota</taxon>
        <taxon>Pezizomycotina</taxon>
        <taxon>Leotiomycetes</taxon>
        <taxon>Erysiphales</taxon>
        <taxon>Erysiphaceae</taxon>
        <taxon>Blumeria</taxon>
    </lineage>
</organism>
<dbReference type="VEuPathDB" id="FungiDB:BLGHR1_12710"/>
<sequence length="52" mass="6144">MFRGSALRKDYLQFGACRNCRGSIRYPSKILDRKLCSYTFTRYAATEDVEER</sequence>
<evidence type="ECO:0000313" key="2">
    <source>
        <dbReference type="Proteomes" id="UP000275772"/>
    </source>
</evidence>
<dbReference type="AlphaFoldDB" id="A0A383UQ67"/>
<accession>A0A383UQ67</accession>